<dbReference type="OrthoDB" id="3223943at2"/>
<dbReference type="EMBL" id="WBSM01000007">
    <property type="protein sequence ID" value="KAB8287697.1"/>
    <property type="molecule type" value="Genomic_DNA"/>
</dbReference>
<proteinExistence type="predicted"/>
<dbReference type="Pfam" id="PF19484">
    <property type="entry name" value="DUF6020"/>
    <property type="match status" value="1"/>
</dbReference>
<evidence type="ECO:0000256" key="2">
    <source>
        <dbReference type="SAM" id="Phobius"/>
    </source>
</evidence>
<keyword evidence="2" id="KW-0812">Transmembrane</keyword>
<evidence type="ECO:0008006" key="5">
    <source>
        <dbReference type="Google" id="ProtNLM"/>
    </source>
</evidence>
<feature type="transmembrane region" description="Helical" evidence="2">
    <location>
        <begin position="169"/>
        <end position="187"/>
    </location>
</feature>
<evidence type="ECO:0000256" key="1">
    <source>
        <dbReference type="SAM" id="MobiDB-lite"/>
    </source>
</evidence>
<gene>
    <name evidence="3" type="ORF">DSM100688_1485</name>
</gene>
<reference evidence="3 4" key="1">
    <citation type="submission" date="2019-10" db="EMBL/GenBank/DDBJ databases">
        <title>Characterization of the phylogenetic diversity of two novel species belonging to the genus Bifidobacterium: Bifidobacterium cebidarum sp. nov. and Bifidobacterium leontopitheci sp. nov.</title>
        <authorList>
            <person name="Lugli G.A."/>
            <person name="Duranti S."/>
            <person name="Milani C."/>
            <person name="Turroni F."/>
            <person name="Ventura M."/>
        </authorList>
    </citation>
    <scope>NUCLEOTIDE SEQUENCE [LARGE SCALE GENOMIC DNA]</scope>
    <source>
        <strain evidence="3 4">DSM 100688</strain>
    </source>
</reference>
<sequence>MIGNVGDRMRRALTAVASTAAASPLVWLTARRPSTFGKAIRARFVLYAVTLIAAWTPYLMLIWPGAMRDDTLAQYLQTAGLHRYYTQHPLFDTLIFGLFWRIGDVFGSPLIGEAVYTATQAVLLAAGAALMLCYVRKIGAPRWLRLLGLLYLATSYVVVGAVGTMGKDSLHTVFFLPFAVLFAEACLTRGRVLLRMPVAVTFVTVLFATVASKRTALMIALCSGVGLLAVCMRGRSRRRALVCLCLAIVLAQGVFAPLAAAATHANRSPSRELWGVVTQSVAQVAHDRPSAVSAAQRAALNGIMRLDQAALEINPHRTDETFHTLREDPRPSGEATLAALRAWAELGLAQPGEYLTAWAGPIRGWWDPRVNFAYPTDSDYLLRGGYLRQWATFLPEDAGVADGVGAAVAGVTESGLADEDTVEALRVARITRDLTPLMGTSRKPRWQRDLLDRIRRWIRDSNPFTAMALYVTWLPLLVGATLLAQTIAARGRRSVAHSGISGRSAALPTSRETPHDGMSRPAPSCRLAACGLLCWTVLSLYASPEALFWYPIPVFLSLPLFAALPFTVLPSVTDDERRLR</sequence>
<organism evidence="3 4">
    <name type="scientific">Bifidobacterium ramosum</name>
    <dbReference type="NCBI Taxonomy" id="1798158"/>
    <lineage>
        <taxon>Bacteria</taxon>
        <taxon>Bacillati</taxon>
        <taxon>Actinomycetota</taxon>
        <taxon>Actinomycetes</taxon>
        <taxon>Bifidobacteriales</taxon>
        <taxon>Bifidobacteriaceae</taxon>
        <taxon>Bifidobacterium</taxon>
    </lineage>
</organism>
<keyword evidence="4" id="KW-1185">Reference proteome</keyword>
<keyword evidence="2" id="KW-1133">Transmembrane helix</keyword>
<feature type="transmembrane region" description="Helical" evidence="2">
    <location>
        <begin position="241"/>
        <end position="262"/>
    </location>
</feature>
<comment type="caution">
    <text evidence="3">The sequence shown here is derived from an EMBL/GenBank/DDBJ whole genome shotgun (WGS) entry which is preliminary data.</text>
</comment>
<accession>A0A6L4X230</accession>
<name>A0A6L4X230_9BIFI</name>
<dbReference type="Proteomes" id="UP000482084">
    <property type="component" value="Unassembled WGS sequence"/>
</dbReference>
<feature type="transmembrane region" description="Helical" evidence="2">
    <location>
        <begin position="44"/>
        <end position="63"/>
    </location>
</feature>
<feature type="transmembrane region" description="Helical" evidence="2">
    <location>
        <begin position="464"/>
        <end position="484"/>
    </location>
</feature>
<feature type="transmembrane region" description="Helical" evidence="2">
    <location>
        <begin position="548"/>
        <end position="572"/>
    </location>
</feature>
<feature type="transmembrane region" description="Helical" evidence="2">
    <location>
        <begin position="114"/>
        <end position="134"/>
    </location>
</feature>
<feature type="transmembrane region" description="Helical" evidence="2">
    <location>
        <begin position="146"/>
        <end position="163"/>
    </location>
</feature>
<feature type="transmembrane region" description="Helical" evidence="2">
    <location>
        <begin position="192"/>
        <end position="210"/>
    </location>
</feature>
<dbReference type="AlphaFoldDB" id="A0A6L4X230"/>
<feature type="region of interest" description="Disordered" evidence="1">
    <location>
        <begin position="500"/>
        <end position="519"/>
    </location>
</feature>
<protein>
    <recommendedName>
        <fullName evidence="5">Sortase B cell surface sorting signal</fullName>
    </recommendedName>
</protein>
<evidence type="ECO:0000313" key="3">
    <source>
        <dbReference type="EMBL" id="KAB8287697.1"/>
    </source>
</evidence>
<keyword evidence="2" id="KW-0472">Membrane</keyword>
<dbReference type="InterPro" id="IPR046062">
    <property type="entry name" value="DUF6020"/>
</dbReference>
<evidence type="ECO:0000313" key="4">
    <source>
        <dbReference type="Proteomes" id="UP000482084"/>
    </source>
</evidence>
<feature type="transmembrane region" description="Helical" evidence="2">
    <location>
        <begin position="216"/>
        <end position="234"/>
    </location>
</feature>